<dbReference type="InterPro" id="IPR005135">
    <property type="entry name" value="Endo/exonuclease/phosphatase"/>
</dbReference>
<feature type="binding site" evidence="6">
    <location>
        <position position="256"/>
    </location>
    <ligand>
        <name>Mg(2+)</name>
        <dbReference type="ChEBI" id="CHEBI:18420"/>
        <label>1</label>
    </ligand>
</feature>
<keyword evidence="2 6" id="KW-0479">Metal-binding</keyword>
<evidence type="ECO:0000256" key="5">
    <source>
        <dbReference type="PIRSR" id="PIRSR604808-1"/>
    </source>
</evidence>
<keyword evidence="4 6" id="KW-0460">Magnesium</keyword>
<dbReference type="GO" id="GO:0008311">
    <property type="term" value="F:double-stranded DNA 3'-5' DNA exonuclease activity"/>
    <property type="evidence" value="ECO:0007669"/>
    <property type="project" value="UniProtKB-EC"/>
</dbReference>
<reference evidence="9" key="1">
    <citation type="journal article" date="2020" name="mSystems">
        <title>Genome- and Community-Level Interaction Insights into Carbon Utilization and Element Cycling Functions of Hydrothermarchaeota in Hydrothermal Sediment.</title>
        <authorList>
            <person name="Zhou Z."/>
            <person name="Liu Y."/>
            <person name="Xu W."/>
            <person name="Pan J."/>
            <person name="Luo Z.H."/>
            <person name="Li M."/>
        </authorList>
    </citation>
    <scope>NUCLEOTIDE SEQUENCE [LARGE SCALE GENOMIC DNA]</scope>
    <source>
        <strain evidence="9">HyVt-483</strain>
    </source>
</reference>
<keyword evidence="6" id="KW-0464">Manganese</keyword>
<dbReference type="Pfam" id="PF03372">
    <property type="entry name" value="Exo_endo_phos"/>
    <property type="match status" value="1"/>
</dbReference>
<evidence type="ECO:0000256" key="6">
    <source>
        <dbReference type="PIRSR" id="PIRSR604808-2"/>
    </source>
</evidence>
<gene>
    <name evidence="9" type="primary">xth</name>
    <name evidence="9" type="ORF">ENJ40_01765</name>
</gene>
<feature type="binding site" evidence="6">
    <location>
        <position position="42"/>
    </location>
    <ligand>
        <name>Mg(2+)</name>
        <dbReference type="ChEBI" id="CHEBI:18420"/>
        <label>1</label>
    </ligand>
</feature>
<dbReference type="EMBL" id="DRMH01000017">
    <property type="protein sequence ID" value="HFC97171.1"/>
    <property type="molecule type" value="Genomic_DNA"/>
</dbReference>
<feature type="binding site" evidence="6">
    <location>
        <position position="155"/>
    </location>
    <ligand>
        <name>Mg(2+)</name>
        <dbReference type="ChEBI" id="CHEBI:18420"/>
        <label>1</label>
    </ligand>
</feature>
<feature type="active site" description="Proton acceptor" evidence="5">
    <location>
        <position position="257"/>
    </location>
</feature>
<feature type="active site" evidence="5">
    <location>
        <position position="114"/>
    </location>
</feature>
<dbReference type="PROSITE" id="PS51435">
    <property type="entry name" value="AP_NUCLEASE_F1_4"/>
    <property type="match status" value="1"/>
</dbReference>
<feature type="domain" description="Endonuclease/exonuclease/phosphatase" evidence="8">
    <location>
        <begin position="12"/>
        <end position="257"/>
    </location>
</feature>
<dbReference type="PANTHER" id="PTHR43250:SF2">
    <property type="entry name" value="EXODEOXYRIBONUCLEASE III"/>
    <property type="match status" value="1"/>
</dbReference>
<feature type="binding site" evidence="6">
    <location>
        <position position="15"/>
    </location>
    <ligand>
        <name>Mg(2+)</name>
        <dbReference type="ChEBI" id="CHEBI:18420"/>
        <label>1</label>
    </ligand>
</feature>
<feature type="site" description="Important for catalytic activity" evidence="7">
    <location>
        <position position="227"/>
    </location>
</feature>
<dbReference type="InterPro" id="IPR037493">
    <property type="entry name" value="ExoIII-like"/>
</dbReference>
<accession>A0A7C3CJB1</accession>
<dbReference type="NCBIfam" id="TIGR00633">
    <property type="entry name" value="xth"/>
    <property type="match status" value="1"/>
</dbReference>
<dbReference type="PANTHER" id="PTHR43250">
    <property type="entry name" value="EXODEOXYRIBONUCLEASE III"/>
    <property type="match status" value="1"/>
</dbReference>
<dbReference type="GO" id="GO:0046872">
    <property type="term" value="F:metal ion binding"/>
    <property type="evidence" value="ECO:0007669"/>
    <property type="project" value="UniProtKB-KW"/>
</dbReference>
<comment type="caution">
    <text evidence="9">The sequence shown here is derived from an EMBL/GenBank/DDBJ whole genome shotgun (WGS) entry which is preliminary data.</text>
</comment>
<evidence type="ECO:0000313" key="9">
    <source>
        <dbReference type="EMBL" id="HFC97171.1"/>
    </source>
</evidence>
<evidence type="ECO:0000256" key="1">
    <source>
        <dbReference type="ARBA" id="ARBA00007092"/>
    </source>
</evidence>
<name>A0A7C3CJB1_9BACT</name>
<keyword evidence="3 9" id="KW-0378">Hydrolase</keyword>
<proteinExistence type="inferred from homology"/>
<dbReference type="EC" id="3.1.11.2" evidence="9"/>
<protein>
    <submittedName>
        <fullName evidence="9">Exodeoxyribonuclease III</fullName>
        <ecNumber evidence="9">3.1.11.2</ecNumber>
    </submittedName>
</protein>
<dbReference type="GO" id="GO:0006281">
    <property type="term" value="P:DNA repair"/>
    <property type="evidence" value="ECO:0007669"/>
    <property type="project" value="InterPro"/>
</dbReference>
<feature type="binding site" evidence="6">
    <location>
        <position position="257"/>
    </location>
    <ligand>
        <name>Mg(2+)</name>
        <dbReference type="ChEBI" id="CHEBI:18420"/>
        <label>1</label>
    </ligand>
</feature>
<dbReference type="InterPro" id="IPR004808">
    <property type="entry name" value="AP_endonuc_1"/>
</dbReference>
<feature type="binding site" evidence="6">
    <location>
        <position position="157"/>
    </location>
    <ligand>
        <name>Mg(2+)</name>
        <dbReference type="ChEBI" id="CHEBI:18420"/>
        <label>1</label>
    </ligand>
</feature>
<dbReference type="NCBIfam" id="TIGR00195">
    <property type="entry name" value="exoDNase_III"/>
    <property type="match status" value="1"/>
</dbReference>
<dbReference type="CDD" id="cd09086">
    <property type="entry name" value="ExoIII-like_AP-endo"/>
    <property type="match status" value="1"/>
</dbReference>
<feature type="site" description="Interaction with DNA substrate" evidence="7">
    <location>
        <position position="257"/>
    </location>
</feature>
<evidence type="ECO:0000256" key="3">
    <source>
        <dbReference type="ARBA" id="ARBA00022801"/>
    </source>
</evidence>
<evidence type="ECO:0000256" key="7">
    <source>
        <dbReference type="PIRSR" id="PIRSR604808-3"/>
    </source>
</evidence>
<dbReference type="Proteomes" id="UP000886043">
    <property type="component" value="Unassembled WGS sequence"/>
</dbReference>
<dbReference type="InterPro" id="IPR036691">
    <property type="entry name" value="Endo/exonu/phosph_ase_sf"/>
</dbReference>
<dbReference type="SUPFAM" id="SSF56219">
    <property type="entry name" value="DNase I-like"/>
    <property type="match status" value="1"/>
</dbReference>
<dbReference type="AlphaFoldDB" id="A0A7C3CJB1"/>
<comment type="cofactor">
    <cofactor evidence="6">
        <name>Mg(2+)</name>
        <dbReference type="ChEBI" id="CHEBI:18420"/>
    </cofactor>
    <cofactor evidence="6">
        <name>Mn(2+)</name>
        <dbReference type="ChEBI" id="CHEBI:29035"/>
    </cofactor>
    <text evidence="6">Probably binds two magnesium or manganese ions per subunit.</text>
</comment>
<evidence type="ECO:0000256" key="4">
    <source>
        <dbReference type="ARBA" id="ARBA00022842"/>
    </source>
</evidence>
<organism evidence="9">
    <name type="scientific">Thermosulfurimonas dismutans</name>
    <dbReference type="NCBI Taxonomy" id="999894"/>
    <lineage>
        <taxon>Bacteria</taxon>
        <taxon>Pseudomonadati</taxon>
        <taxon>Thermodesulfobacteriota</taxon>
        <taxon>Thermodesulfobacteria</taxon>
        <taxon>Thermodesulfobacteriales</taxon>
        <taxon>Thermodesulfobacteriaceae</taxon>
        <taxon>Thermosulfurimonas</taxon>
    </lineage>
</organism>
<feature type="active site" description="Proton donor/acceptor" evidence="5">
    <location>
        <position position="155"/>
    </location>
</feature>
<dbReference type="Gene3D" id="3.60.10.10">
    <property type="entry name" value="Endonuclease/exonuclease/phosphatase"/>
    <property type="match status" value="1"/>
</dbReference>
<feature type="site" description="Transition state stabilizer" evidence="7">
    <location>
        <position position="157"/>
    </location>
</feature>
<comment type="similarity">
    <text evidence="1">Belongs to the DNA repair enzymes AP/ExoA family.</text>
</comment>
<evidence type="ECO:0000259" key="8">
    <source>
        <dbReference type="Pfam" id="PF03372"/>
    </source>
</evidence>
<sequence length="266" mass="30169">MYYNGGVEFVLATWNVNSLKAREDHVRRYLSRRKPSALCLQETKLRDGALPEEAFSAEGYRAFHAGGPGRNGVAVLVSQPAREIFRGFPGEEDPQAKERVLAVETAGLVVISVYVPNGSPVGSDYYLYKLEFLYRLRELLSREFSPETPLALCGDFNVAPQEADVYDPELLSGQICFTERERAAFEVLLSWGLSDALRLKHPDRAGIFTWWDYQFGAFRANRGMRLDHILVTRPLAERLRDCFVDREPRGWKKPSDHAPVVAVFNL</sequence>
<evidence type="ECO:0000256" key="2">
    <source>
        <dbReference type="ARBA" id="ARBA00022723"/>
    </source>
</evidence>